<dbReference type="InterPro" id="IPR019430">
    <property type="entry name" value="7TM_GPCR_serpentine_rcpt_Srx"/>
</dbReference>
<dbReference type="Proteomes" id="UP001176961">
    <property type="component" value="Unassembled WGS sequence"/>
</dbReference>
<evidence type="ECO:0000313" key="3">
    <source>
        <dbReference type="EMBL" id="CAJ0604572.1"/>
    </source>
</evidence>
<dbReference type="Pfam" id="PF10328">
    <property type="entry name" value="7TM_GPCR_Srx"/>
    <property type="match status" value="1"/>
</dbReference>
<dbReference type="PANTHER" id="PTHR23017">
    <property type="entry name" value="SERPENTINE RECEPTOR, CLASS X"/>
    <property type="match status" value="1"/>
</dbReference>
<comment type="caution">
    <text evidence="3">The sequence shown here is derived from an EMBL/GenBank/DDBJ whole genome shotgun (WGS) entry which is preliminary data.</text>
</comment>
<name>A0AA36H6E8_CYLNA</name>
<reference evidence="3" key="1">
    <citation type="submission" date="2023-07" db="EMBL/GenBank/DDBJ databases">
        <authorList>
            <consortium name="CYATHOMIX"/>
        </authorList>
    </citation>
    <scope>NUCLEOTIDE SEQUENCE</scope>
    <source>
        <strain evidence="3">N/A</strain>
    </source>
</reference>
<dbReference type="AlphaFoldDB" id="A0AA36H6E8"/>
<evidence type="ECO:0000259" key="2">
    <source>
        <dbReference type="Pfam" id="PF10328"/>
    </source>
</evidence>
<evidence type="ECO:0000313" key="4">
    <source>
        <dbReference type="Proteomes" id="UP001176961"/>
    </source>
</evidence>
<evidence type="ECO:0000256" key="1">
    <source>
        <dbReference type="SAM" id="Phobius"/>
    </source>
</evidence>
<sequence length="213" mass="24095">MICAEFISKYVDFYVIVSFLIAGTALDLLTAIGIYHYFRENSRVDRHFSHTDVLFFIQSCTTNLLLIVCLLIVANLIPVYQAIFGERQEHFAKFVMTTLLMETSHALDGLIMVIFNPKTRAQLLRPQGIFKRAKKNPVVCTITVTSAEEALPVANQSWRNLRRLVVTSALLSNKSKADYSQEVPEVGNDGCSERVWTTAVRGVQRDLPIVLRK</sequence>
<feature type="domain" description="7TM GPCR serpentine receptor class x (Srx)" evidence="2">
    <location>
        <begin position="3"/>
        <end position="116"/>
    </location>
</feature>
<feature type="transmembrane region" description="Helical" evidence="1">
    <location>
        <begin position="53"/>
        <end position="74"/>
    </location>
</feature>
<dbReference type="EMBL" id="CATQJL010000305">
    <property type="protein sequence ID" value="CAJ0604572.1"/>
    <property type="molecule type" value="Genomic_DNA"/>
</dbReference>
<gene>
    <name evidence="3" type="ORF">CYNAS_LOCUS16555</name>
</gene>
<accession>A0AA36H6E8</accession>
<organism evidence="3 4">
    <name type="scientific">Cylicocyclus nassatus</name>
    <name type="common">Nematode worm</name>
    <dbReference type="NCBI Taxonomy" id="53992"/>
    <lineage>
        <taxon>Eukaryota</taxon>
        <taxon>Metazoa</taxon>
        <taxon>Ecdysozoa</taxon>
        <taxon>Nematoda</taxon>
        <taxon>Chromadorea</taxon>
        <taxon>Rhabditida</taxon>
        <taxon>Rhabditina</taxon>
        <taxon>Rhabditomorpha</taxon>
        <taxon>Strongyloidea</taxon>
        <taxon>Strongylidae</taxon>
        <taxon>Cylicocyclus</taxon>
    </lineage>
</organism>
<keyword evidence="1" id="KW-0812">Transmembrane</keyword>
<feature type="transmembrane region" description="Helical" evidence="1">
    <location>
        <begin position="13"/>
        <end position="32"/>
    </location>
</feature>
<keyword evidence="1" id="KW-1133">Transmembrane helix</keyword>
<protein>
    <recommendedName>
        <fullName evidence="2">7TM GPCR serpentine receptor class x (Srx) domain-containing protein</fullName>
    </recommendedName>
</protein>
<proteinExistence type="predicted"/>
<dbReference type="PANTHER" id="PTHR23017:SF3">
    <property type="entry name" value="G-PROTEIN COUPLED RECEPTORS FAMILY 1 PROFILE DOMAIN-CONTAINING PROTEIN"/>
    <property type="match status" value="1"/>
</dbReference>
<keyword evidence="4" id="KW-1185">Reference proteome</keyword>
<keyword evidence="1" id="KW-0472">Membrane</keyword>